<name>A0AA88EB50_FICCA</name>
<evidence type="ECO:0000313" key="2">
    <source>
        <dbReference type="EMBL" id="GMN71454.1"/>
    </source>
</evidence>
<reference evidence="2" key="1">
    <citation type="submission" date="2023-07" db="EMBL/GenBank/DDBJ databases">
        <title>draft genome sequence of fig (Ficus carica).</title>
        <authorList>
            <person name="Takahashi T."/>
            <person name="Nishimura K."/>
        </authorList>
    </citation>
    <scope>NUCLEOTIDE SEQUENCE</scope>
</reference>
<feature type="compositionally biased region" description="Basic residues" evidence="1">
    <location>
        <begin position="60"/>
        <end position="98"/>
    </location>
</feature>
<dbReference type="AlphaFoldDB" id="A0AA88EB50"/>
<dbReference type="PANTHER" id="PTHR43173">
    <property type="entry name" value="ABC1 FAMILY PROTEIN"/>
    <property type="match status" value="1"/>
</dbReference>
<protein>
    <submittedName>
        <fullName evidence="2">Uncharacterized protein</fullName>
    </submittedName>
</protein>
<dbReference type="Proteomes" id="UP001187192">
    <property type="component" value="Unassembled WGS sequence"/>
</dbReference>
<dbReference type="EMBL" id="BTGU01012658">
    <property type="protein sequence ID" value="GMN71454.1"/>
    <property type="molecule type" value="Genomic_DNA"/>
</dbReference>
<feature type="region of interest" description="Disordered" evidence="1">
    <location>
        <begin position="58"/>
        <end position="107"/>
    </location>
</feature>
<accession>A0AA88EB50</accession>
<dbReference type="PANTHER" id="PTHR43173:SF28">
    <property type="entry name" value="AARF DOMAIN CONTAINING KINASE 5"/>
    <property type="match status" value="1"/>
</dbReference>
<gene>
    <name evidence="2" type="ORF">TIFTF001_053403</name>
</gene>
<sequence>MRAPPHGADDPDLIGVWVGGTLVINAGGGGYRARWPRGPLMFRGGVPICLRYKRTDFRGKKQKKKKKKKQKLTNFIPRRRKKKKKLNKLHPKKKKKKKKEEVEEEVDQLHPPMFHLRSAERILKLCEANKGFYVKAGQFVAALRQVPKAYSSILSSLQDQVGVTNLIAP</sequence>
<proteinExistence type="predicted"/>
<comment type="caution">
    <text evidence="2">The sequence shown here is derived from an EMBL/GenBank/DDBJ whole genome shotgun (WGS) entry which is preliminary data.</text>
</comment>
<dbReference type="InterPro" id="IPR051130">
    <property type="entry name" value="Mito_struct-func_regulator"/>
</dbReference>
<organism evidence="2 3">
    <name type="scientific">Ficus carica</name>
    <name type="common">Common fig</name>
    <dbReference type="NCBI Taxonomy" id="3494"/>
    <lineage>
        <taxon>Eukaryota</taxon>
        <taxon>Viridiplantae</taxon>
        <taxon>Streptophyta</taxon>
        <taxon>Embryophyta</taxon>
        <taxon>Tracheophyta</taxon>
        <taxon>Spermatophyta</taxon>
        <taxon>Magnoliopsida</taxon>
        <taxon>eudicotyledons</taxon>
        <taxon>Gunneridae</taxon>
        <taxon>Pentapetalae</taxon>
        <taxon>rosids</taxon>
        <taxon>fabids</taxon>
        <taxon>Rosales</taxon>
        <taxon>Moraceae</taxon>
        <taxon>Ficeae</taxon>
        <taxon>Ficus</taxon>
    </lineage>
</organism>
<evidence type="ECO:0000256" key="1">
    <source>
        <dbReference type="SAM" id="MobiDB-lite"/>
    </source>
</evidence>
<evidence type="ECO:0000313" key="3">
    <source>
        <dbReference type="Proteomes" id="UP001187192"/>
    </source>
</evidence>
<keyword evidence="3" id="KW-1185">Reference proteome</keyword>